<reference evidence="1 2" key="1">
    <citation type="submission" date="2019-02" db="EMBL/GenBank/DDBJ databases">
        <title>Deep-cultivation of Planctomycetes and their phenomic and genomic characterization uncovers novel biology.</title>
        <authorList>
            <person name="Wiegand S."/>
            <person name="Jogler M."/>
            <person name="Boedeker C."/>
            <person name="Pinto D."/>
            <person name="Vollmers J."/>
            <person name="Rivas-Marin E."/>
            <person name="Kohn T."/>
            <person name="Peeters S.H."/>
            <person name="Heuer A."/>
            <person name="Rast P."/>
            <person name="Oberbeckmann S."/>
            <person name="Bunk B."/>
            <person name="Jeske O."/>
            <person name="Meyerdierks A."/>
            <person name="Storesund J.E."/>
            <person name="Kallscheuer N."/>
            <person name="Luecker S."/>
            <person name="Lage O.M."/>
            <person name="Pohl T."/>
            <person name="Merkel B.J."/>
            <person name="Hornburger P."/>
            <person name="Mueller R.-W."/>
            <person name="Bruemmer F."/>
            <person name="Labrenz M."/>
            <person name="Spormann A.M."/>
            <person name="Op Den Camp H."/>
            <person name="Overmann J."/>
            <person name="Amann R."/>
            <person name="Jetten M.S.M."/>
            <person name="Mascher T."/>
            <person name="Medema M.H."/>
            <person name="Devos D.P."/>
            <person name="Kaster A.-K."/>
            <person name="Ovreas L."/>
            <person name="Rohde M."/>
            <person name="Galperin M.Y."/>
            <person name="Jogler C."/>
        </authorList>
    </citation>
    <scope>NUCLEOTIDE SEQUENCE [LARGE SCALE GENOMIC DNA]</scope>
    <source>
        <strain evidence="1 2">Pla52n</strain>
    </source>
</reference>
<keyword evidence="2" id="KW-1185">Reference proteome</keyword>
<gene>
    <name evidence="1" type="ORF">Pla52n_20700</name>
</gene>
<comment type="caution">
    <text evidence="1">The sequence shown here is derived from an EMBL/GenBank/DDBJ whole genome shotgun (WGS) entry which is preliminary data.</text>
</comment>
<dbReference type="Proteomes" id="UP000320176">
    <property type="component" value="Unassembled WGS sequence"/>
</dbReference>
<sequence length="110" mass="12455">MQTNWHTGDWAVYRKSKIGPNPGRRAARVTASSKGENYGYVVDKFWVVEEILADGSLRLRTAKGKQHVIAPDDPNLRRPGILQRLIWGDRFRQVEASFKSSDDSMVGLAR</sequence>
<dbReference type="AlphaFoldDB" id="A0A5C6B4W4"/>
<protein>
    <submittedName>
        <fullName evidence="1">Uncharacterized protein</fullName>
    </submittedName>
</protein>
<organism evidence="1 2">
    <name type="scientific">Stieleria varia</name>
    <dbReference type="NCBI Taxonomy" id="2528005"/>
    <lineage>
        <taxon>Bacteria</taxon>
        <taxon>Pseudomonadati</taxon>
        <taxon>Planctomycetota</taxon>
        <taxon>Planctomycetia</taxon>
        <taxon>Pirellulales</taxon>
        <taxon>Pirellulaceae</taxon>
        <taxon>Stieleria</taxon>
    </lineage>
</organism>
<dbReference type="EMBL" id="SJPN01000002">
    <property type="protein sequence ID" value="TWU06349.1"/>
    <property type="molecule type" value="Genomic_DNA"/>
</dbReference>
<dbReference type="RefSeq" id="WP_146519441.1">
    <property type="nucleotide sequence ID" value="NZ_CP151726.1"/>
</dbReference>
<proteinExistence type="predicted"/>
<dbReference type="OrthoDB" id="274836at2"/>
<accession>A0A5C6B4W4</accession>
<evidence type="ECO:0000313" key="1">
    <source>
        <dbReference type="EMBL" id="TWU06349.1"/>
    </source>
</evidence>
<evidence type="ECO:0000313" key="2">
    <source>
        <dbReference type="Proteomes" id="UP000320176"/>
    </source>
</evidence>
<name>A0A5C6B4W4_9BACT</name>